<dbReference type="NCBIfam" id="TIGR01563">
    <property type="entry name" value="gp16_SPP1"/>
    <property type="match status" value="1"/>
</dbReference>
<protein>
    <submittedName>
        <fullName evidence="1">Uncharacterized protein</fullName>
    </submittedName>
</protein>
<organism evidence="1 2">
    <name type="scientific">Ruoffia tabacinasalis</name>
    <dbReference type="NCBI Taxonomy" id="87458"/>
    <lineage>
        <taxon>Bacteria</taxon>
        <taxon>Bacillati</taxon>
        <taxon>Bacillota</taxon>
        <taxon>Bacilli</taxon>
        <taxon>Lactobacillales</taxon>
        <taxon>Aerococcaceae</taxon>
        <taxon>Ruoffia</taxon>
    </lineage>
</organism>
<comment type="caution">
    <text evidence="1">The sequence shown here is derived from an EMBL/GenBank/DDBJ whole genome shotgun (WGS) entry which is preliminary data.</text>
</comment>
<evidence type="ECO:0000313" key="2">
    <source>
        <dbReference type="Proteomes" id="UP000306420"/>
    </source>
</evidence>
<name>A0A5R9EGL1_9LACT</name>
<gene>
    <name evidence="1" type="ORF">FEZ33_01210</name>
</gene>
<dbReference type="AlphaFoldDB" id="A0A5R9EGL1"/>
<evidence type="ECO:0000313" key="1">
    <source>
        <dbReference type="EMBL" id="TLQ49282.1"/>
    </source>
</evidence>
<reference evidence="1 2" key="1">
    <citation type="submission" date="2019-05" db="EMBL/GenBank/DDBJ databases">
        <title>The metagenome of a microbial culture collection derived from dairy environment covers the genomic content of the human microbiome.</title>
        <authorList>
            <person name="Roder T."/>
            <person name="Wuthrich D."/>
            <person name="Sattari Z."/>
            <person name="Von Ah U."/>
            <person name="Bar C."/>
            <person name="Ronchi F."/>
            <person name="Macpherson A.J."/>
            <person name="Ganal-Vonarburg S.C."/>
            <person name="Bruggmann R."/>
            <person name="Vergeres G."/>
        </authorList>
    </citation>
    <scope>NUCLEOTIDE SEQUENCE [LARGE SCALE GENOMIC DNA]</scope>
    <source>
        <strain evidence="1 2">FAM 24227</strain>
    </source>
</reference>
<sequence>MVLGGRFTRMQVMLMLKKPEVIQQVYNDGTVVFNERKQAYDKYGTPIRNKYSLEEVSRAWFRYLGITSQDTYHAHADGKELTEKIAIKGKTVIDVKWTLQINSNTYEVYRSYYNSKNNETELSLVGVKNDN</sequence>
<accession>A0A5R9EGL1</accession>
<proteinExistence type="predicted"/>
<dbReference type="InterPro" id="IPR008767">
    <property type="entry name" value="Phage_SPP1_head-tail_adaptor"/>
</dbReference>
<dbReference type="EMBL" id="VBSP01000002">
    <property type="protein sequence ID" value="TLQ49282.1"/>
    <property type="molecule type" value="Genomic_DNA"/>
</dbReference>
<dbReference type="OrthoDB" id="9870487at2"/>
<dbReference type="Proteomes" id="UP000306420">
    <property type="component" value="Unassembled WGS sequence"/>
</dbReference>